<gene>
    <name evidence="1" type="ORF">DSCO28_73720</name>
</gene>
<proteinExistence type="predicted"/>
<dbReference type="EMBL" id="AP021878">
    <property type="protein sequence ID" value="BBO86806.1"/>
    <property type="molecule type" value="Genomic_DNA"/>
</dbReference>
<geneLocation type="plasmid" evidence="2">
    <name>do28_2 dna</name>
</geneLocation>
<evidence type="ECO:0000313" key="2">
    <source>
        <dbReference type="Proteomes" id="UP000425960"/>
    </source>
</evidence>
<reference evidence="1 2" key="1">
    <citation type="submission" date="2019-11" db="EMBL/GenBank/DDBJ databases">
        <title>Comparative genomics of hydrocarbon-degrading Desulfosarcina strains.</title>
        <authorList>
            <person name="Watanabe M."/>
            <person name="Kojima H."/>
            <person name="Fukui M."/>
        </authorList>
    </citation>
    <scope>NUCLEOTIDE SEQUENCE [LARGE SCALE GENOMIC DNA]</scope>
    <source>
        <strain evidence="1 2">28bB2T</strain>
        <plasmid evidence="2">do28_2 dna</plasmid>
    </source>
</reference>
<keyword evidence="1" id="KW-0614">Plasmid</keyword>
<dbReference type="AlphaFoldDB" id="A0A5K8A304"/>
<accession>A0A5K8A304</accession>
<name>A0A5K8A304_9BACT</name>
<sequence>MRKQLIGSRKRKIGEIMTKLLNSCEKLNKATEEIFESYRRGEDYLIQRKWLLAAFKGLFDVADACGVAVDDDVARILDLREERQQLKHDGPS</sequence>
<dbReference type="KEGG" id="dov:DSCO28_73720"/>
<organism evidence="1 2">
    <name type="scientific">Desulfosarcina ovata subsp. sediminis</name>
    <dbReference type="NCBI Taxonomy" id="885957"/>
    <lineage>
        <taxon>Bacteria</taxon>
        <taxon>Pseudomonadati</taxon>
        <taxon>Thermodesulfobacteriota</taxon>
        <taxon>Desulfobacteria</taxon>
        <taxon>Desulfobacterales</taxon>
        <taxon>Desulfosarcinaceae</taxon>
        <taxon>Desulfosarcina</taxon>
    </lineage>
</organism>
<protein>
    <recommendedName>
        <fullName evidence="3">NTP pyrophosphohydrolase MazG putative catalytic core domain-containing protein</fullName>
    </recommendedName>
</protein>
<evidence type="ECO:0000313" key="1">
    <source>
        <dbReference type="EMBL" id="BBO86806.1"/>
    </source>
</evidence>
<dbReference type="Proteomes" id="UP000425960">
    <property type="component" value="Plasmid Do28_2"/>
</dbReference>
<evidence type="ECO:0008006" key="3">
    <source>
        <dbReference type="Google" id="ProtNLM"/>
    </source>
</evidence>